<gene>
    <name evidence="3" type="ORF">Gxy13693_018_040</name>
</gene>
<dbReference type="GO" id="GO:0052689">
    <property type="term" value="F:carboxylic ester hydrolase activity"/>
    <property type="evidence" value="ECO:0007669"/>
    <property type="project" value="TreeGrafter"/>
</dbReference>
<dbReference type="SUPFAM" id="SSF53474">
    <property type="entry name" value="alpha/beta-Hydrolases"/>
    <property type="match status" value="1"/>
</dbReference>
<dbReference type="Pfam" id="PF00561">
    <property type="entry name" value="Abhydrolase_1"/>
    <property type="match status" value="1"/>
</dbReference>
<sequence>MLLNTIELGPENGDLSLPPVVFLHGLFGRARNFGFFQRRIAATRRTLALDLRNHGQSPHGPMDYPSLAADVCETLATHGALPATVVGHSMGGKTAMMLALSFPADVHSLMVVDIAPGEGGFSQSHQLARKLAALPLPDSLDRAGAESWLGQVISEKPVRDLMLMNLELGEKPHWTIGLKDIAASMPAIIGWPDVLPGVHYDGPTLFVAGGRSHYIQPDNYPAMRRLFPHYRLDVIPDAGHWVHAQAPQAFLDTLEYFLHVA</sequence>
<comment type="caution">
    <text evidence="3">The sequence shown here is derived from an EMBL/GenBank/DDBJ whole genome shotgun (WGS) entry which is preliminary data.</text>
</comment>
<dbReference type="EMBL" id="BANJ01000018">
    <property type="protein sequence ID" value="GAN99215.1"/>
    <property type="molecule type" value="Genomic_DNA"/>
</dbReference>
<evidence type="ECO:0000256" key="1">
    <source>
        <dbReference type="ARBA" id="ARBA00022801"/>
    </source>
</evidence>
<reference evidence="3 4" key="1">
    <citation type="submission" date="2012-11" db="EMBL/GenBank/DDBJ databases">
        <title>Whole genome sequence of Gluconacetobacter xylinus NBRC 13693.</title>
        <authorList>
            <person name="Azuma Y."/>
            <person name="Higashiura N."/>
            <person name="Hirakawa H."/>
            <person name="Matsushita K."/>
        </authorList>
    </citation>
    <scope>NUCLEOTIDE SEQUENCE [LARGE SCALE GENOMIC DNA]</scope>
    <source>
        <strain evidence="3 4">NBRC 13693</strain>
    </source>
</reference>
<proteinExistence type="predicted"/>
<feature type="domain" description="AB hydrolase-1" evidence="2">
    <location>
        <begin position="18"/>
        <end position="246"/>
    </location>
</feature>
<keyword evidence="1 3" id="KW-0378">Hydrolase</keyword>
<dbReference type="Proteomes" id="UP000032683">
    <property type="component" value="Unassembled WGS sequence"/>
</dbReference>
<evidence type="ECO:0000313" key="4">
    <source>
        <dbReference type="Proteomes" id="UP000032683"/>
    </source>
</evidence>
<dbReference type="InterPro" id="IPR029058">
    <property type="entry name" value="AB_hydrolase_fold"/>
</dbReference>
<evidence type="ECO:0000313" key="3">
    <source>
        <dbReference type="EMBL" id="GAN99215.1"/>
    </source>
</evidence>
<evidence type="ECO:0000259" key="2">
    <source>
        <dbReference type="Pfam" id="PF00561"/>
    </source>
</evidence>
<dbReference type="RefSeq" id="WP_048855906.1">
    <property type="nucleotide sequence ID" value="NZ_BANJ01000018.1"/>
</dbReference>
<dbReference type="Gene3D" id="3.40.50.1820">
    <property type="entry name" value="alpha/beta hydrolase"/>
    <property type="match status" value="1"/>
</dbReference>
<accession>A0A0D6Q8D0</accession>
<dbReference type="InterPro" id="IPR000073">
    <property type="entry name" value="AB_hydrolase_1"/>
</dbReference>
<dbReference type="PANTHER" id="PTHR46118">
    <property type="entry name" value="PROTEIN ABHD11"/>
    <property type="match status" value="1"/>
</dbReference>
<dbReference type="AlphaFoldDB" id="A0A0D6Q8D0"/>
<protein>
    <submittedName>
        <fullName evidence="3">Hydrolase/esterase/lipase</fullName>
    </submittedName>
</protein>
<organism evidence="3 4">
    <name type="scientific">Komagataeibacter xylinus NBRC 13693</name>
    <dbReference type="NCBI Taxonomy" id="1234668"/>
    <lineage>
        <taxon>Bacteria</taxon>
        <taxon>Pseudomonadati</taxon>
        <taxon>Pseudomonadota</taxon>
        <taxon>Alphaproteobacteria</taxon>
        <taxon>Acetobacterales</taxon>
        <taxon>Acetobacteraceae</taxon>
        <taxon>Komagataeibacter</taxon>
    </lineage>
</organism>
<dbReference type="PRINTS" id="PR00111">
    <property type="entry name" value="ABHYDROLASE"/>
</dbReference>
<name>A0A0D6Q8D0_KOMXY</name>
<dbReference type="PANTHER" id="PTHR46118:SF4">
    <property type="entry name" value="PROTEIN ABHD11"/>
    <property type="match status" value="1"/>
</dbReference>